<evidence type="ECO:0000313" key="11">
    <source>
        <dbReference type="EMBL" id="SCV05063.1"/>
    </source>
</evidence>
<evidence type="ECO:0000256" key="1">
    <source>
        <dbReference type="ARBA" id="ARBA00004651"/>
    </source>
</evidence>
<evidence type="ECO:0000256" key="3">
    <source>
        <dbReference type="ARBA" id="ARBA00022448"/>
    </source>
</evidence>
<dbReference type="GO" id="GO:0005886">
    <property type="term" value="C:plasma membrane"/>
    <property type="evidence" value="ECO:0007669"/>
    <property type="project" value="UniProtKB-SubCell"/>
</dbReference>
<reference evidence="12" key="1">
    <citation type="submission" date="2016-03" db="EMBL/GenBank/DDBJ databases">
        <authorList>
            <person name="Devillers Hugo."/>
        </authorList>
    </citation>
    <scope>NUCLEOTIDE SEQUENCE [LARGE SCALE GENOMIC DNA]</scope>
</reference>
<dbReference type="PIRSF" id="PIRSF005508">
    <property type="entry name" value="Acr3"/>
    <property type="match status" value="1"/>
</dbReference>
<evidence type="ECO:0000313" key="12">
    <source>
        <dbReference type="Proteomes" id="UP000189911"/>
    </source>
</evidence>
<dbReference type="Gene3D" id="1.20.1530.20">
    <property type="match status" value="1"/>
</dbReference>
<feature type="transmembrane region" description="Helical" evidence="10">
    <location>
        <begin position="138"/>
        <end position="157"/>
    </location>
</feature>
<dbReference type="FunFam" id="1.20.1530.20:FF:000009">
    <property type="entry name" value="Arsenite transporter, ACR3 family"/>
    <property type="match status" value="1"/>
</dbReference>
<accession>A0A1G4KKN7</accession>
<feature type="transmembrane region" description="Helical" evidence="10">
    <location>
        <begin position="169"/>
        <end position="195"/>
    </location>
</feature>
<keyword evidence="5 9" id="KW-0812">Transmembrane</keyword>
<organism evidence="11 12">
    <name type="scientific">Lachancea nothofagi CBS 11611</name>
    <dbReference type="NCBI Taxonomy" id="1266666"/>
    <lineage>
        <taxon>Eukaryota</taxon>
        <taxon>Fungi</taxon>
        <taxon>Dikarya</taxon>
        <taxon>Ascomycota</taxon>
        <taxon>Saccharomycotina</taxon>
        <taxon>Saccharomycetes</taxon>
        <taxon>Saccharomycetales</taxon>
        <taxon>Saccharomycetaceae</taxon>
        <taxon>Lachancea</taxon>
    </lineage>
</organism>
<feature type="transmembrane region" description="Helical" evidence="10">
    <location>
        <begin position="215"/>
        <end position="236"/>
    </location>
</feature>
<feature type="transmembrane region" description="Helical" evidence="10">
    <location>
        <begin position="248"/>
        <end position="270"/>
    </location>
</feature>
<feature type="transmembrane region" description="Helical" evidence="10">
    <location>
        <begin position="66"/>
        <end position="88"/>
    </location>
</feature>
<evidence type="ECO:0000256" key="5">
    <source>
        <dbReference type="ARBA" id="ARBA00022692"/>
    </source>
</evidence>
<dbReference type="GO" id="GO:0015297">
    <property type="term" value="F:antiporter activity"/>
    <property type="evidence" value="ECO:0007669"/>
    <property type="project" value="UniProtKB-UniRule"/>
</dbReference>
<evidence type="ECO:0000256" key="6">
    <source>
        <dbReference type="ARBA" id="ARBA00022849"/>
    </source>
</evidence>
<comment type="subcellular location">
    <subcellularLocation>
        <location evidence="1 9">Cell membrane</location>
        <topology evidence="1 9">Multi-pass membrane protein</topology>
    </subcellularLocation>
</comment>
<evidence type="ECO:0000256" key="7">
    <source>
        <dbReference type="ARBA" id="ARBA00022989"/>
    </source>
</evidence>
<evidence type="ECO:0000256" key="4">
    <source>
        <dbReference type="ARBA" id="ARBA00022475"/>
    </source>
</evidence>
<gene>
    <name evidence="11" type="ORF">LANO_0G17656G</name>
</gene>
<keyword evidence="12" id="KW-1185">Reference proteome</keyword>
<comment type="similarity">
    <text evidence="2 9">Belongs to the arsenical resistance-3 (ACR3) (TC 2.A.59) family.</text>
</comment>
<dbReference type="InterPro" id="IPR002657">
    <property type="entry name" value="BilAc:Na_symport/Acr3"/>
</dbReference>
<dbReference type="PANTHER" id="PTHR43057">
    <property type="entry name" value="ARSENITE EFFLUX TRANSPORTER"/>
    <property type="match status" value="1"/>
</dbReference>
<dbReference type="NCBIfam" id="TIGR00832">
    <property type="entry name" value="acr3"/>
    <property type="match status" value="1"/>
</dbReference>
<sequence>MEKCSIKMEKKATKNPSGWKNFLAAGRSLAVLDLLLPVTIISAITIGVVISVYVPASRQAFDPSRHASFVGVSVPLLVGMVVMMVPPICKVSWESIHKLLSKQYIRDQLLISIFLNWVVGPLLMTGLAWMTLFKFPEYRQGIIMIGAARCIAMVLIWNQIAGGENELCVVLIILNSLLQMILYAPFQILYCYIISGDQPSVAKSALYAEVAKSVGVFLGIPMAAGIAIRLAFIFSLGKTKYEKYILKFISPWSMIGFHYTIFVLFISRGYQFVHEIGQALLCFAPLILYFSIAWFTTFAIMRFLGRAKATNEEGCECDQELLIKNIWGKRTCTASYPIVMTQCFTVASNNFELSLAVAISTYGNDSKQATAAIIGPLLEVPYMLALSMIAKALKSTFIWRTEHLETGR</sequence>
<dbReference type="PANTHER" id="PTHR43057:SF1">
    <property type="entry name" value="ARSENICAL-RESISTANCE PROTEIN 3"/>
    <property type="match status" value="1"/>
</dbReference>
<evidence type="ECO:0000256" key="10">
    <source>
        <dbReference type="SAM" id="Phobius"/>
    </source>
</evidence>
<dbReference type="GO" id="GO:0015105">
    <property type="term" value="F:arsenite transmembrane transporter activity"/>
    <property type="evidence" value="ECO:0007669"/>
    <property type="project" value="TreeGrafter"/>
</dbReference>
<evidence type="ECO:0000256" key="8">
    <source>
        <dbReference type="ARBA" id="ARBA00023136"/>
    </source>
</evidence>
<dbReference type="Proteomes" id="UP000189911">
    <property type="component" value="Chromosome G"/>
</dbReference>
<dbReference type="AlphaFoldDB" id="A0A1G4KKN7"/>
<protein>
    <submittedName>
        <fullName evidence="11">LANO_0G17656g1_1</fullName>
    </submittedName>
</protein>
<keyword evidence="7 9" id="KW-1133">Transmembrane helix</keyword>
<dbReference type="InterPro" id="IPR004706">
    <property type="entry name" value="Arsenical-R_Acr3"/>
</dbReference>
<dbReference type="GO" id="GO:0015104">
    <property type="term" value="F:antimonite transmembrane transporter activity"/>
    <property type="evidence" value="ECO:0007669"/>
    <property type="project" value="TreeGrafter"/>
</dbReference>
<dbReference type="InterPro" id="IPR038770">
    <property type="entry name" value="Na+/solute_symporter_sf"/>
</dbReference>
<feature type="transmembrane region" description="Helical" evidence="10">
    <location>
        <begin position="276"/>
        <end position="300"/>
    </location>
</feature>
<evidence type="ECO:0000256" key="2">
    <source>
        <dbReference type="ARBA" id="ARBA00010110"/>
    </source>
</evidence>
<dbReference type="Pfam" id="PF01758">
    <property type="entry name" value="SBF"/>
    <property type="match status" value="1"/>
</dbReference>
<feature type="transmembrane region" description="Helical" evidence="10">
    <location>
        <begin position="109"/>
        <end position="132"/>
    </location>
</feature>
<dbReference type="OrthoDB" id="187348at2759"/>
<proteinExistence type="inferred from homology"/>
<dbReference type="GO" id="GO:0046685">
    <property type="term" value="P:response to arsenic-containing substance"/>
    <property type="evidence" value="ECO:0007669"/>
    <property type="project" value="UniProtKB-KW"/>
</dbReference>
<keyword evidence="8 9" id="KW-0472">Membrane</keyword>
<name>A0A1G4KKN7_9SACH</name>
<keyword evidence="6" id="KW-0059">Arsenical resistance</keyword>
<evidence type="ECO:0000256" key="9">
    <source>
        <dbReference type="PIRNR" id="PIRNR005508"/>
    </source>
</evidence>
<keyword evidence="3 9" id="KW-0813">Transport</keyword>
<dbReference type="EMBL" id="LT598453">
    <property type="protein sequence ID" value="SCV05063.1"/>
    <property type="molecule type" value="Genomic_DNA"/>
</dbReference>
<feature type="transmembrane region" description="Helical" evidence="10">
    <location>
        <begin position="29"/>
        <end position="54"/>
    </location>
</feature>
<keyword evidence="4 9" id="KW-1003">Cell membrane</keyword>